<reference evidence="3 4" key="1">
    <citation type="submission" date="2019-08" db="EMBL/GenBank/DDBJ databases">
        <title>Flavobacterium alkalisoli sp. nov., isolated from rhizosphere soil of Suaeda salsa.</title>
        <authorList>
            <person name="Sun J.-Q."/>
            <person name="Xu L."/>
        </authorList>
    </citation>
    <scope>NUCLEOTIDE SEQUENCE [LARGE SCALE GENOMIC DNA]</scope>
    <source>
        <strain evidence="3 4">XS-5</strain>
    </source>
</reference>
<name>A0A5B9FZC8_9FLAO</name>
<dbReference type="EMBL" id="CP042831">
    <property type="protein sequence ID" value="QEE51198.1"/>
    <property type="molecule type" value="Genomic_DNA"/>
</dbReference>
<sequence>MAKAVLVVLFLLNAVVGVAQTLVPGIYTTIDGIDQIKVSQTDSEVIFEYITEGTNLYKKGEDGLFYDVYDKENYVKVVSDNEFYYGNPLGEFQFIYSNRTDFEPDPFYEDSDDEYEEETEESIDED</sequence>
<feature type="chain" id="PRO_5022858806" evidence="2">
    <location>
        <begin position="20"/>
        <end position="126"/>
    </location>
</feature>
<evidence type="ECO:0000256" key="2">
    <source>
        <dbReference type="SAM" id="SignalP"/>
    </source>
</evidence>
<feature type="region of interest" description="Disordered" evidence="1">
    <location>
        <begin position="101"/>
        <end position="126"/>
    </location>
</feature>
<proteinExistence type="predicted"/>
<dbReference type="KEGG" id="fak:FUA48_16965"/>
<evidence type="ECO:0000313" key="4">
    <source>
        <dbReference type="Proteomes" id="UP000321222"/>
    </source>
</evidence>
<gene>
    <name evidence="3" type="ORF">FUA48_16965</name>
</gene>
<feature type="compositionally biased region" description="Acidic residues" evidence="1">
    <location>
        <begin position="103"/>
        <end position="126"/>
    </location>
</feature>
<dbReference type="AlphaFoldDB" id="A0A5B9FZC8"/>
<evidence type="ECO:0000256" key="1">
    <source>
        <dbReference type="SAM" id="MobiDB-lite"/>
    </source>
</evidence>
<protein>
    <submittedName>
        <fullName evidence="3">Uncharacterized protein</fullName>
    </submittedName>
</protein>
<accession>A0A5B9FZC8</accession>
<keyword evidence="4" id="KW-1185">Reference proteome</keyword>
<feature type="signal peptide" evidence="2">
    <location>
        <begin position="1"/>
        <end position="19"/>
    </location>
</feature>
<evidence type="ECO:0000313" key="3">
    <source>
        <dbReference type="EMBL" id="QEE51198.1"/>
    </source>
</evidence>
<organism evidence="3 4">
    <name type="scientific">Flavobacterium alkalisoli</name>
    <dbReference type="NCBI Taxonomy" id="2602769"/>
    <lineage>
        <taxon>Bacteria</taxon>
        <taxon>Pseudomonadati</taxon>
        <taxon>Bacteroidota</taxon>
        <taxon>Flavobacteriia</taxon>
        <taxon>Flavobacteriales</taxon>
        <taxon>Flavobacteriaceae</taxon>
        <taxon>Flavobacterium</taxon>
    </lineage>
</organism>
<dbReference type="OrthoDB" id="9861084at2"/>
<keyword evidence="2" id="KW-0732">Signal</keyword>
<dbReference type="RefSeq" id="WP_147584679.1">
    <property type="nucleotide sequence ID" value="NZ_CP042831.1"/>
</dbReference>
<dbReference type="Proteomes" id="UP000321222">
    <property type="component" value="Chromosome"/>
</dbReference>